<gene>
    <name evidence="6" type="ORF">FC34_GL001558</name>
</gene>
<dbReference type="Gene3D" id="3.40.50.10490">
    <property type="entry name" value="Glucose-6-phosphate isomerase like protein, domain 1"/>
    <property type="match status" value="1"/>
</dbReference>
<dbReference type="STRING" id="1423727.FC34_GL001558"/>
<dbReference type="PROSITE" id="PS51464">
    <property type="entry name" value="SIS"/>
    <property type="match status" value="1"/>
</dbReference>
<dbReference type="EMBL" id="AYZQ01000004">
    <property type="protein sequence ID" value="KRM71446.1"/>
    <property type="molecule type" value="Genomic_DNA"/>
</dbReference>
<dbReference type="InterPro" id="IPR009057">
    <property type="entry name" value="Homeodomain-like_sf"/>
</dbReference>
<dbReference type="AlphaFoldDB" id="A0A0R2B5W0"/>
<dbReference type="InterPro" id="IPR035472">
    <property type="entry name" value="RpiR-like_SIS"/>
</dbReference>
<feature type="domain" description="HTH rpiR-type" evidence="4">
    <location>
        <begin position="5"/>
        <end position="81"/>
    </location>
</feature>
<dbReference type="GO" id="GO:0003700">
    <property type="term" value="F:DNA-binding transcription factor activity"/>
    <property type="evidence" value="ECO:0007669"/>
    <property type="project" value="InterPro"/>
</dbReference>
<reference evidence="6 7" key="1">
    <citation type="journal article" date="2015" name="Genome Announc.">
        <title>Expanding the biotechnology potential of lactobacilli through comparative genomics of 213 strains and associated genera.</title>
        <authorList>
            <person name="Sun Z."/>
            <person name="Harris H.M."/>
            <person name="McCann A."/>
            <person name="Guo C."/>
            <person name="Argimon S."/>
            <person name="Zhang W."/>
            <person name="Yang X."/>
            <person name="Jeffery I.B."/>
            <person name="Cooney J.C."/>
            <person name="Kagawa T.F."/>
            <person name="Liu W."/>
            <person name="Song Y."/>
            <person name="Salvetti E."/>
            <person name="Wrobel A."/>
            <person name="Rasinkangas P."/>
            <person name="Parkhill J."/>
            <person name="Rea M.C."/>
            <person name="O'Sullivan O."/>
            <person name="Ritari J."/>
            <person name="Douillard F.P."/>
            <person name="Paul Ross R."/>
            <person name="Yang R."/>
            <person name="Briner A.E."/>
            <person name="Felis G.E."/>
            <person name="de Vos W.M."/>
            <person name="Barrangou R."/>
            <person name="Klaenhammer T.R."/>
            <person name="Caufield P.W."/>
            <person name="Cui Y."/>
            <person name="Zhang H."/>
            <person name="O'Toole P.W."/>
        </authorList>
    </citation>
    <scope>NUCLEOTIDE SEQUENCE [LARGE SCALE GENOMIC DNA]</scope>
    <source>
        <strain evidence="6 7">DSM 23927</strain>
    </source>
</reference>
<dbReference type="PROSITE" id="PS51071">
    <property type="entry name" value="HTH_RPIR"/>
    <property type="match status" value="1"/>
</dbReference>
<dbReference type="InterPro" id="IPR046348">
    <property type="entry name" value="SIS_dom_sf"/>
</dbReference>
<proteinExistence type="predicted"/>
<evidence type="ECO:0000313" key="6">
    <source>
        <dbReference type="EMBL" id="KRM71446.1"/>
    </source>
</evidence>
<evidence type="ECO:0000256" key="2">
    <source>
        <dbReference type="ARBA" id="ARBA00023125"/>
    </source>
</evidence>
<keyword evidence="1" id="KW-0805">Transcription regulation</keyword>
<dbReference type="Pfam" id="PF01380">
    <property type="entry name" value="SIS"/>
    <property type="match status" value="1"/>
</dbReference>
<dbReference type="GO" id="GO:0003677">
    <property type="term" value="F:DNA binding"/>
    <property type="evidence" value="ECO:0007669"/>
    <property type="project" value="UniProtKB-KW"/>
</dbReference>
<keyword evidence="7" id="KW-1185">Reference proteome</keyword>
<dbReference type="PATRIC" id="fig|1423727.3.peg.1580"/>
<accession>A0A0R2B5W0</accession>
<sequence>MTMANTILLTIHEKLPEMSQTEQQLGDYILNHAEQVVRFSIAELAQESGVSQATIVRFAKHLSLDGFKTLKVELAGINNDETPLYEEVAPTDTLDVIKQKLALRTQHSIETTNQQLEDETLDQAVNLLQKAKVIHVYGLGASDLVAQDVTQKFSRVGKVTINSQDTHQMAVNLLLPDRPQVMVLISNSGQTVETVKLGQLAVQQQIPVIALTTNPKSSLGQLASLVLLTDGTESHSKVRSAATTSLLSQLYVIDLIYYRYLQQDYTANVSNLTASSELVGKFFRQSK</sequence>
<dbReference type="PANTHER" id="PTHR30514:SF10">
    <property type="entry name" value="MURR_RPIR FAMILY TRANSCRIPTIONAL REGULATOR"/>
    <property type="match status" value="1"/>
</dbReference>
<dbReference type="PANTHER" id="PTHR30514">
    <property type="entry name" value="GLUCOKINASE"/>
    <property type="match status" value="1"/>
</dbReference>
<evidence type="ECO:0000259" key="4">
    <source>
        <dbReference type="PROSITE" id="PS51071"/>
    </source>
</evidence>
<dbReference type="InterPro" id="IPR047640">
    <property type="entry name" value="RpiR-like"/>
</dbReference>
<dbReference type="GO" id="GO:0097367">
    <property type="term" value="F:carbohydrate derivative binding"/>
    <property type="evidence" value="ECO:0007669"/>
    <property type="project" value="InterPro"/>
</dbReference>
<dbReference type="CDD" id="cd05013">
    <property type="entry name" value="SIS_RpiR"/>
    <property type="match status" value="1"/>
</dbReference>
<organism evidence="6 7">
    <name type="scientific">Lacticaseibacillus brantae DSM 23927</name>
    <dbReference type="NCBI Taxonomy" id="1423727"/>
    <lineage>
        <taxon>Bacteria</taxon>
        <taxon>Bacillati</taxon>
        <taxon>Bacillota</taxon>
        <taxon>Bacilli</taxon>
        <taxon>Lactobacillales</taxon>
        <taxon>Lactobacillaceae</taxon>
        <taxon>Lacticaseibacillus</taxon>
    </lineage>
</organism>
<dbReference type="GO" id="GO:1901135">
    <property type="term" value="P:carbohydrate derivative metabolic process"/>
    <property type="evidence" value="ECO:0007669"/>
    <property type="project" value="InterPro"/>
</dbReference>
<dbReference type="SUPFAM" id="SSF46689">
    <property type="entry name" value="Homeodomain-like"/>
    <property type="match status" value="1"/>
</dbReference>
<dbReference type="InterPro" id="IPR000281">
    <property type="entry name" value="HTH_RpiR"/>
</dbReference>
<comment type="caution">
    <text evidence="6">The sequence shown here is derived from an EMBL/GenBank/DDBJ whole genome shotgun (WGS) entry which is preliminary data.</text>
</comment>
<name>A0A0R2B5W0_9LACO</name>
<dbReference type="SUPFAM" id="SSF53697">
    <property type="entry name" value="SIS domain"/>
    <property type="match status" value="1"/>
</dbReference>
<evidence type="ECO:0000313" key="7">
    <source>
        <dbReference type="Proteomes" id="UP000051672"/>
    </source>
</evidence>
<feature type="domain" description="SIS" evidence="5">
    <location>
        <begin position="124"/>
        <end position="266"/>
    </location>
</feature>
<keyword evidence="2" id="KW-0238">DNA-binding</keyword>
<dbReference type="Proteomes" id="UP000051672">
    <property type="component" value="Unassembled WGS sequence"/>
</dbReference>
<keyword evidence="3" id="KW-0804">Transcription</keyword>
<dbReference type="InterPro" id="IPR036388">
    <property type="entry name" value="WH-like_DNA-bd_sf"/>
</dbReference>
<dbReference type="Pfam" id="PF01418">
    <property type="entry name" value="HTH_6"/>
    <property type="match status" value="1"/>
</dbReference>
<dbReference type="InterPro" id="IPR001347">
    <property type="entry name" value="SIS_dom"/>
</dbReference>
<protein>
    <submittedName>
        <fullName evidence="6">Uncharacterized protein</fullName>
    </submittedName>
</protein>
<evidence type="ECO:0000256" key="1">
    <source>
        <dbReference type="ARBA" id="ARBA00023015"/>
    </source>
</evidence>
<evidence type="ECO:0000259" key="5">
    <source>
        <dbReference type="PROSITE" id="PS51464"/>
    </source>
</evidence>
<evidence type="ECO:0000256" key="3">
    <source>
        <dbReference type="ARBA" id="ARBA00023163"/>
    </source>
</evidence>
<dbReference type="Gene3D" id="1.10.10.10">
    <property type="entry name" value="Winged helix-like DNA-binding domain superfamily/Winged helix DNA-binding domain"/>
    <property type="match status" value="1"/>
</dbReference>